<gene>
    <name evidence="2" type="ORF">GCM10025782_10660</name>
</gene>
<keyword evidence="3" id="KW-1185">Reference proteome</keyword>
<feature type="domain" description="VOC" evidence="1">
    <location>
        <begin position="14"/>
        <end position="134"/>
    </location>
</feature>
<sequence length="137" mass="15075">MCTKEVPVMSLATSAVTTLLPVTDTGRAKEFYSDRLGLPYEGTNAEGSLMYRLGGGTMLWLLPRETGSQNPSTALTWEVPDVRAEVAELEGRGVVFEDYDLPGLRTQDHIAEMEGELAAWFTDPDHNVLCIHEAHHA</sequence>
<dbReference type="PROSITE" id="PS51819">
    <property type="entry name" value="VOC"/>
    <property type="match status" value="1"/>
</dbReference>
<evidence type="ECO:0000313" key="3">
    <source>
        <dbReference type="Proteomes" id="UP001500556"/>
    </source>
</evidence>
<dbReference type="Gene3D" id="3.10.180.10">
    <property type="entry name" value="2,3-Dihydroxybiphenyl 1,2-Dioxygenase, domain 1"/>
    <property type="match status" value="1"/>
</dbReference>
<dbReference type="EMBL" id="BAABLO010000004">
    <property type="protein sequence ID" value="GAA4715775.1"/>
    <property type="molecule type" value="Genomic_DNA"/>
</dbReference>
<dbReference type="InterPro" id="IPR004360">
    <property type="entry name" value="Glyas_Fos-R_dOase_dom"/>
</dbReference>
<reference evidence="3" key="1">
    <citation type="journal article" date="2019" name="Int. J. Syst. Evol. Microbiol.">
        <title>The Global Catalogue of Microorganisms (GCM) 10K type strain sequencing project: providing services to taxonomists for standard genome sequencing and annotation.</title>
        <authorList>
            <consortium name="The Broad Institute Genomics Platform"/>
            <consortium name="The Broad Institute Genome Sequencing Center for Infectious Disease"/>
            <person name="Wu L."/>
            <person name="Ma J."/>
        </authorList>
    </citation>
    <scope>NUCLEOTIDE SEQUENCE [LARGE SCALE GENOMIC DNA]</scope>
    <source>
        <strain evidence="3">JCM 18961</strain>
    </source>
</reference>
<dbReference type="RefSeq" id="WP_345501663.1">
    <property type="nucleotide sequence ID" value="NZ_BAABLO010000004.1"/>
</dbReference>
<dbReference type="InterPro" id="IPR037523">
    <property type="entry name" value="VOC_core"/>
</dbReference>
<dbReference type="Pfam" id="PF00903">
    <property type="entry name" value="Glyoxalase"/>
    <property type="match status" value="1"/>
</dbReference>
<accession>A0ABP8XUL2</accession>
<dbReference type="InterPro" id="IPR029068">
    <property type="entry name" value="Glyas_Bleomycin-R_OHBP_Dase"/>
</dbReference>
<name>A0ABP8XUL2_9MICO</name>
<dbReference type="Proteomes" id="UP001500556">
    <property type="component" value="Unassembled WGS sequence"/>
</dbReference>
<comment type="caution">
    <text evidence="2">The sequence shown here is derived from an EMBL/GenBank/DDBJ whole genome shotgun (WGS) entry which is preliminary data.</text>
</comment>
<organism evidence="2 3">
    <name type="scientific">Pedococcus ginsenosidimutans</name>
    <dbReference type="NCBI Taxonomy" id="490570"/>
    <lineage>
        <taxon>Bacteria</taxon>
        <taxon>Bacillati</taxon>
        <taxon>Actinomycetota</taxon>
        <taxon>Actinomycetes</taxon>
        <taxon>Micrococcales</taxon>
        <taxon>Intrasporangiaceae</taxon>
        <taxon>Pedococcus</taxon>
    </lineage>
</organism>
<dbReference type="SUPFAM" id="SSF54593">
    <property type="entry name" value="Glyoxalase/Bleomycin resistance protein/Dihydroxybiphenyl dioxygenase"/>
    <property type="match status" value="1"/>
</dbReference>
<proteinExistence type="predicted"/>
<evidence type="ECO:0000313" key="2">
    <source>
        <dbReference type="EMBL" id="GAA4715775.1"/>
    </source>
</evidence>
<evidence type="ECO:0000259" key="1">
    <source>
        <dbReference type="PROSITE" id="PS51819"/>
    </source>
</evidence>
<protein>
    <submittedName>
        <fullName evidence="2">Glyoxalase/bleomycin resistance/dioxygenase family protein</fullName>
    </submittedName>
</protein>